<protein>
    <submittedName>
        <fullName evidence="2">Uncharacterized protein</fullName>
    </submittedName>
</protein>
<keyword evidence="1" id="KW-1133">Transmembrane helix</keyword>
<dbReference type="Proteomes" id="UP001138500">
    <property type="component" value="Unassembled WGS sequence"/>
</dbReference>
<comment type="caution">
    <text evidence="2">The sequence shown here is derived from an EMBL/GenBank/DDBJ whole genome shotgun (WGS) entry which is preliminary data.</text>
</comment>
<reference evidence="2 3" key="1">
    <citation type="journal article" date="2018" name="IMA Fungus">
        <title>IMA Genome-F 10: Nine draft genome sequences of Claviceps purpurea s.lat., including C. arundinis, C. humidiphila, and C. cf. spartinae, pseudomolecules for the pitch canker pathogen Fusarium circinatum, draft genome of Davidsoniella eucalypti, Grosmannia galeiformis, Quambalaria eucalypti, and Teratosphaeria destructans.</title>
        <authorList>
            <person name="Wingfield B.D."/>
            <person name="Liu M."/>
            <person name="Nguyen H.D."/>
            <person name="Lane F.A."/>
            <person name="Morgan S.W."/>
            <person name="De Vos L."/>
            <person name="Wilken P.M."/>
            <person name="Duong T.A."/>
            <person name="Aylward J."/>
            <person name="Coetzee M.P."/>
            <person name="Dadej K."/>
            <person name="De Beer Z.W."/>
            <person name="Findlay W."/>
            <person name="Havenga M."/>
            <person name="Kolarik M."/>
            <person name="Menzies J.G."/>
            <person name="Naidoo K."/>
            <person name="Pochopski O."/>
            <person name="Shoukouhi P."/>
            <person name="Santana Q.C."/>
            <person name="Seifert K.A."/>
            <person name="Soal N."/>
            <person name="Steenkamp E.T."/>
            <person name="Tatham C.T."/>
            <person name="van der Nest M.A."/>
            <person name="Wingfield M.J."/>
        </authorList>
    </citation>
    <scope>NUCLEOTIDE SEQUENCE [LARGE SCALE GENOMIC DNA]</scope>
    <source>
        <strain evidence="2">CMW44962</strain>
    </source>
</reference>
<dbReference type="EMBL" id="RIBY02000735">
    <property type="protein sequence ID" value="KAH9838144.1"/>
    <property type="molecule type" value="Genomic_DNA"/>
</dbReference>
<evidence type="ECO:0000313" key="2">
    <source>
        <dbReference type="EMBL" id="KAH9838144.1"/>
    </source>
</evidence>
<keyword evidence="1" id="KW-0812">Transmembrane</keyword>
<sequence length="140" mass="15960">MATDDATVYLAIILTALITLLGSIAFTLYCLSSLQSTTFRLEATLRSLDQRVAECNRSIDALDPHIEETVAQIRNIKSWMDEEGPQKAMREIKNSLKEMWDTLGLVNRHIKWLDRKLELSLVQTGNRDVRGLDFPKARIN</sequence>
<reference evidence="2 3" key="2">
    <citation type="journal article" date="2021" name="Curr. Genet.">
        <title>Genetic response to nitrogen starvation in the aggressive Eucalyptus foliar pathogen Teratosphaeria destructans.</title>
        <authorList>
            <person name="Havenga M."/>
            <person name="Wingfield B.D."/>
            <person name="Wingfield M.J."/>
            <person name="Dreyer L.L."/>
            <person name="Roets F."/>
            <person name="Aylward J."/>
        </authorList>
    </citation>
    <scope>NUCLEOTIDE SEQUENCE [LARGE SCALE GENOMIC DNA]</scope>
    <source>
        <strain evidence="2">CMW44962</strain>
    </source>
</reference>
<dbReference type="AlphaFoldDB" id="A0A9W7SX30"/>
<proteinExistence type="predicted"/>
<keyword evidence="3" id="KW-1185">Reference proteome</keyword>
<name>A0A9W7SX30_9PEZI</name>
<accession>A0A9W7SX30</accession>
<gene>
    <name evidence="2" type="ORF">Tdes44962_MAKER08245</name>
</gene>
<evidence type="ECO:0000256" key="1">
    <source>
        <dbReference type="SAM" id="Phobius"/>
    </source>
</evidence>
<evidence type="ECO:0000313" key="3">
    <source>
        <dbReference type="Proteomes" id="UP001138500"/>
    </source>
</evidence>
<organism evidence="2 3">
    <name type="scientific">Teratosphaeria destructans</name>
    <dbReference type="NCBI Taxonomy" id="418781"/>
    <lineage>
        <taxon>Eukaryota</taxon>
        <taxon>Fungi</taxon>
        <taxon>Dikarya</taxon>
        <taxon>Ascomycota</taxon>
        <taxon>Pezizomycotina</taxon>
        <taxon>Dothideomycetes</taxon>
        <taxon>Dothideomycetidae</taxon>
        <taxon>Mycosphaerellales</taxon>
        <taxon>Teratosphaeriaceae</taxon>
        <taxon>Teratosphaeria</taxon>
    </lineage>
</organism>
<keyword evidence="1" id="KW-0472">Membrane</keyword>
<feature type="transmembrane region" description="Helical" evidence="1">
    <location>
        <begin position="6"/>
        <end position="31"/>
    </location>
</feature>